<comment type="caution">
    <text evidence="1">The sequence shown here is derived from an EMBL/GenBank/DDBJ whole genome shotgun (WGS) entry which is preliminary data.</text>
</comment>
<protein>
    <recommendedName>
        <fullName evidence="3">NERD domain-containing protein</fullName>
    </recommendedName>
</protein>
<evidence type="ECO:0008006" key="3">
    <source>
        <dbReference type="Google" id="ProtNLM"/>
    </source>
</evidence>
<accession>A0ABW5PSX6</accession>
<evidence type="ECO:0000313" key="1">
    <source>
        <dbReference type="EMBL" id="MFD2618008.1"/>
    </source>
</evidence>
<sequence length="263" mass="31222">MAQLIKVNECISRYECDLQHYANRFITLKQKRWLQWRDQFERPRDDRPVNLAKRFSSISTIDQLKSVYYKWLFEQQIIWATSTAGFYSDNQEDLSHVTWLKICLSELNDVTFILYKPVLLMKQTMLQLDSLIITNDTLWCVKPLIGEDGSVFQEINNRLWKEMKREESPQFINPFISLKRTKTALRTFLQTQNLSMPIKFLIFAPNSYVEFVHHDANTEICDRRDKNQISKKICHHSSTLKSQQIIITNRLLSQMATSAFERD</sequence>
<gene>
    <name evidence="1" type="ORF">ACFSTF_11885</name>
</gene>
<name>A0ABW5PSX6_9BACI</name>
<dbReference type="Proteomes" id="UP001597458">
    <property type="component" value="Unassembled WGS sequence"/>
</dbReference>
<dbReference type="EMBL" id="JBHUMR010000014">
    <property type="protein sequence ID" value="MFD2618008.1"/>
    <property type="molecule type" value="Genomic_DNA"/>
</dbReference>
<dbReference type="RefSeq" id="WP_141190194.1">
    <property type="nucleotide sequence ID" value="NZ_JBHUMR010000014.1"/>
</dbReference>
<evidence type="ECO:0000313" key="2">
    <source>
        <dbReference type="Proteomes" id="UP001597458"/>
    </source>
</evidence>
<reference evidence="2" key="1">
    <citation type="journal article" date="2019" name="Int. J. Syst. Evol. Microbiol.">
        <title>The Global Catalogue of Microorganisms (GCM) 10K type strain sequencing project: providing services to taxonomists for standard genome sequencing and annotation.</title>
        <authorList>
            <consortium name="The Broad Institute Genomics Platform"/>
            <consortium name="The Broad Institute Genome Sequencing Center for Infectious Disease"/>
            <person name="Wu L."/>
            <person name="Ma J."/>
        </authorList>
    </citation>
    <scope>NUCLEOTIDE SEQUENCE [LARGE SCALE GENOMIC DNA]</scope>
    <source>
        <strain evidence="2">TISTR 2241</strain>
    </source>
</reference>
<keyword evidence="2" id="KW-1185">Reference proteome</keyword>
<organism evidence="1 2">
    <name type="scientific">Terrilactibacillus laevilacticus</name>
    <dbReference type="NCBI Taxonomy" id="1380157"/>
    <lineage>
        <taxon>Bacteria</taxon>
        <taxon>Bacillati</taxon>
        <taxon>Bacillota</taxon>
        <taxon>Bacilli</taxon>
        <taxon>Bacillales</taxon>
        <taxon>Bacillaceae</taxon>
        <taxon>Terrilactibacillus</taxon>
    </lineage>
</organism>
<proteinExistence type="predicted"/>